<organism evidence="4 5">
    <name type="scientific">Parablautia muri</name>
    <dbReference type="NCBI Taxonomy" id="2320879"/>
    <lineage>
        <taxon>Bacteria</taxon>
        <taxon>Bacillati</taxon>
        <taxon>Bacillota</taxon>
        <taxon>Clostridia</taxon>
        <taxon>Lachnospirales</taxon>
        <taxon>Lachnospiraceae</taxon>
        <taxon>Parablautia</taxon>
    </lineage>
</organism>
<name>A0A9X5BC59_9FIRM</name>
<keyword evidence="1" id="KW-0547">Nucleotide-binding</keyword>
<feature type="domain" description="ABC transporter" evidence="3">
    <location>
        <begin position="4"/>
        <end position="213"/>
    </location>
</feature>
<dbReference type="AlphaFoldDB" id="A0A9X5BC59"/>
<dbReference type="RefSeq" id="WP_160558118.1">
    <property type="nucleotide sequence ID" value="NZ_QZDT01000001.1"/>
</dbReference>
<reference evidence="4" key="1">
    <citation type="submission" date="2018-09" db="EMBL/GenBank/DDBJ databases">
        <title>Murine metabolic-syndrome-specific gut microbial biobank.</title>
        <authorList>
            <person name="Liu C."/>
        </authorList>
    </citation>
    <scope>NUCLEOTIDE SEQUENCE</scope>
    <source>
        <strain evidence="4">D42-62</strain>
    </source>
</reference>
<feature type="domain" description="ABC transporter" evidence="3">
    <location>
        <begin position="313"/>
        <end position="525"/>
    </location>
</feature>
<dbReference type="SUPFAM" id="SSF52540">
    <property type="entry name" value="P-loop containing nucleoside triphosphate hydrolases"/>
    <property type="match status" value="2"/>
</dbReference>
<keyword evidence="5" id="KW-1185">Reference proteome</keyword>
<evidence type="ECO:0000256" key="2">
    <source>
        <dbReference type="ARBA" id="ARBA00022840"/>
    </source>
</evidence>
<keyword evidence="2 4" id="KW-0067">ATP-binding</keyword>
<dbReference type="PANTHER" id="PTHR42855:SF2">
    <property type="entry name" value="DRUG RESISTANCE ABC TRANSPORTER,ATP-BINDING PROTEIN"/>
    <property type="match status" value="1"/>
</dbReference>
<dbReference type="SMART" id="SM00382">
    <property type="entry name" value="AAA"/>
    <property type="match status" value="2"/>
</dbReference>
<dbReference type="InterPro" id="IPR027417">
    <property type="entry name" value="P-loop_NTPase"/>
</dbReference>
<dbReference type="GO" id="GO:0016887">
    <property type="term" value="F:ATP hydrolysis activity"/>
    <property type="evidence" value="ECO:0007669"/>
    <property type="project" value="InterPro"/>
</dbReference>
<dbReference type="EMBL" id="QZDT01000001">
    <property type="protein sequence ID" value="NBJ91011.1"/>
    <property type="molecule type" value="Genomic_DNA"/>
</dbReference>
<evidence type="ECO:0000313" key="4">
    <source>
        <dbReference type="EMBL" id="NBJ91011.1"/>
    </source>
</evidence>
<dbReference type="CDD" id="cd03221">
    <property type="entry name" value="ABCF_EF-3"/>
    <property type="match status" value="1"/>
</dbReference>
<evidence type="ECO:0000313" key="5">
    <source>
        <dbReference type="Proteomes" id="UP001154420"/>
    </source>
</evidence>
<evidence type="ECO:0000259" key="3">
    <source>
        <dbReference type="PROSITE" id="PS50893"/>
    </source>
</evidence>
<dbReference type="InterPro" id="IPR003593">
    <property type="entry name" value="AAA+_ATPase"/>
</dbReference>
<dbReference type="Gene3D" id="3.40.50.300">
    <property type="entry name" value="P-loop containing nucleotide triphosphate hydrolases"/>
    <property type="match status" value="2"/>
</dbReference>
<dbReference type="InterPro" id="IPR017871">
    <property type="entry name" value="ABC_transporter-like_CS"/>
</dbReference>
<gene>
    <name evidence="4" type="ORF">D5281_00010</name>
</gene>
<dbReference type="OrthoDB" id="9801441at2"/>
<dbReference type="PROSITE" id="PS00211">
    <property type="entry name" value="ABC_TRANSPORTER_1"/>
    <property type="match status" value="2"/>
</dbReference>
<dbReference type="Proteomes" id="UP001154420">
    <property type="component" value="Unassembled WGS sequence"/>
</dbReference>
<dbReference type="InterPro" id="IPR051309">
    <property type="entry name" value="ABCF_ATPase"/>
</dbReference>
<protein>
    <submittedName>
        <fullName evidence="4">ABC transporter ATP-binding protein</fullName>
    </submittedName>
</protein>
<evidence type="ECO:0000256" key="1">
    <source>
        <dbReference type="ARBA" id="ARBA00022741"/>
    </source>
</evidence>
<dbReference type="Pfam" id="PF00005">
    <property type="entry name" value="ABC_tran"/>
    <property type="match status" value="2"/>
</dbReference>
<comment type="caution">
    <text evidence="4">The sequence shown here is derived from an EMBL/GenBank/DDBJ whole genome shotgun (WGS) entry which is preliminary data.</text>
</comment>
<sequence length="525" mass="61356">MSQISVNHMTFYYEGSYDNIFENVSFQIDTDWKLGFIARNGKGKTTFLKLLTGMYEFKGSISSSVVFDYFPFEIQDKNKNTIDVIEEIYPDYEFWKICRELNLMNVDGEIFYRSFSTLSSGEQTKVMLALLFSKDNHFLLIDEPTNHLDMEARETLKKYLNNKKGFILVSHDRNFMDGCVDHVLVINKETIEVQQGNFSSWWENKKRQDAYELAENERLKKDIRRLTESARVTKQWADNVEATKIGEKSNKYEKCIDTRAYVGEKSRRMQMRRKNLERRQQREIDEKSGLLKNLETVEDLKILPLKHYKEKLVVMEDCTIAYPDSQQENNIDDTKKKIICGFNLEVRQGERIFLKGKNGCGKSSIIKTILKQVYKKNNENVESFKHLIKDVPILEKGNIEVPNQMIVSYCSQDTSMLHGTVKDYASENGIDGTLFMALLRKLDFPRIQFEKNIENYSGGQKKKILIAGSLCKKAHLYIWDEPLNFIDVFSRMQIEELILKFKPTMILVEHDKAFLKKVATKVVEL</sequence>
<accession>A0A9X5BC59</accession>
<dbReference type="InterPro" id="IPR003439">
    <property type="entry name" value="ABC_transporter-like_ATP-bd"/>
</dbReference>
<proteinExistence type="predicted"/>
<dbReference type="PROSITE" id="PS50893">
    <property type="entry name" value="ABC_TRANSPORTER_2"/>
    <property type="match status" value="2"/>
</dbReference>
<dbReference type="PANTHER" id="PTHR42855">
    <property type="entry name" value="ABC TRANSPORTER ATP-BINDING SUBUNIT"/>
    <property type="match status" value="1"/>
</dbReference>
<dbReference type="GO" id="GO:0005524">
    <property type="term" value="F:ATP binding"/>
    <property type="evidence" value="ECO:0007669"/>
    <property type="project" value="UniProtKB-KW"/>
</dbReference>